<proteinExistence type="predicted"/>
<evidence type="ECO:0000313" key="2">
    <source>
        <dbReference type="EMBL" id="PTI73786.1"/>
    </source>
</evidence>
<keyword evidence="2" id="KW-0378">Hydrolase</keyword>
<dbReference type="Proteomes" id="UP000241960">
    <property type="component" value="Unassembled WGS sequence"/>
</dbReference>
<dbReference type="GO" id="GO:0016787">
    <property type="term" value="F:hydrolase activity"/>
    <property type="evidence" value="ECO:0007669"/>
    <property type="project" value="UniProtKB-KW"/>
</dbReference>
<gene>
    <name evidence="2" type="ORF">BU058_12730</name>
</gene>
<dbReference type="InterPro" id="IPR022742">
    <property type="entry name" value="Hydrolase_4"/>
</dbReference>
<dbReference type="AlphaFoldDB" id="A0A9Q6HMJ0"/>
<dbReference type="Gene3D" id="3.40.50.1820">
    <property type="entry name" value="alpha/beta hydrolase"/>
    <property type="match status" value="1"/>
</dbReference>
<evidence type="ECO:0000259" key="1">
    <source>
        <dbReference type="Pfam" id="PF12146"/>
    </source>
</evidence>
<feature type="domain" description="Serine aminopeptidase S33" evidence="1">
    <location>
        <begin position="36"/>
        <end position="266"/>
    </location>
</feature>
<dbReference type="SUPFAM" id="SSF53474">
    <property type="entry name" value="alpha/beta-Hydrolases"/>
    <property type="match status" value="1"/>
</dbReference>
<dbReference type="Pfam" id="PF12146">
    <property type="entry name" value="Hydrolase_4"/>
    <property type="match status" value="1"/>
</dbReference>
<organism evidence="2 3">
    <name type="scientific">Staphylococcus succinus</name>
    <dbReference type="NCBI Taxonomy" id="61015"/>
    <lineage>
        <taxon>Bacteria</taxon>
        <taxon>Bacillati</taxon>
        <taxon>Bacillota</taxon>
        <taxon>Bacilli</taxon>
        <taxon>Bacillales</taxon>
        <taxon>Staphylococcaceae</taxon>
        <taxon>Staphylococcus</taxon>
    </lineage>
</organism>
<dbReference type="PANTHER" id="PTHR11614">
    <property type="entry name" value="PHOSPHOLIPASE-RELATED"/>
    <property type="match status" value="1"/>
</dbReference>
<name>A0A9Q6HMJ0_9STAP</name>
<dbReference type="InterPro" id="IPR029058">
    <property type="entry name" value="AB_hydrolase_fold"/>
</dbReference>
<dbReference type="EMBL" id="PZFQ01000061">
    <property type="protein sequence ID" value="PTI73786.1"/>
    <property type="molecule type" value="Genomic_DNA"/>
</dbReference>
<dbReference type="InterPro" id="IPR000073">
    <property type="entry name" value="AB_hydrolase_1"/>
</dbReference>
<evidence type="ECO:0000313" key="3">
    <source>
        <dbReference type="Proteomes" id="UP000241960"/>
    </source>
</evidence>
<protein>
    <submittedName>
        <fullName evidence="2">Alpha/beta hydrolase</fullName>
    </submittedName>
</protein>
<comment type="caution">
    <text evidence="2">The sequence shown here is derived from an EMBL/GenBank/DDBJ whole genome shotgun (WGS) entry which is preliminary data.</text>
</comment>
<dbReference type="InterPro" id="IPR051044">
    <property type="entry name" value="MAG_DAG_Lipase"/>
</dbReference>
<reference evidence="2 3" key="1">
    <citation type="journal article" date="2016" name="Front. Microbiol.">
        <title>Comprehensive Phylogenetic Analysis of Bovine Non-aureus Staphylococci Species Based on Whole-Genome Sequencing.</title>
        <authorList>
            <person name="Naushad S."/>
            <person name="Barkema H.W."/>
            <person name="Luby C."/>
            <person name="Condas L.A."/>
            <person name="Nobrega D.B."/>
            <person name="Carson D.A."/>
            <person name="De Buck J."/>
        </authorList>
    </citation>
    <scope>NUCLEOTIDE SEQUENCE [LARGE SCALE GENOMIC DNA]</scope>
    <source>
        <strain evidence="2 3">SNUC 1231</strain>
    </source>
</reference>
<sequence length="284" mass="32116">MIKMNKEIIERNTTELVAGYDGLKLYLNKDYPHNLPKAVLVISHGLAVHSHQFVDFAKTMNNNDVAVYRFDARGHGKSDGRDKIHLNSYFEMVEDLRLVVEKAKIENPNIPIFVMGHSMGGHITALYTTKYPQAVDGVILAGAVLRYSQLNLDDLPRPEPADSFVNGIEIMHKIFDLPMEEKDSDWDDPLILETFSVSFMNGFKEGIQYLRANAEKFNAPVLLVSGSDDLNVVPKDAIDFYQETTSKDKSLRLYSGLGHYLMFEPNGDLVVTDIVGWINQRVHK</sequence>
<dbReference type="PRINTS" id="PR00111">
    <property type="entry name" value="ABHYDROLASE"/>
</dbReference>
<accession>A0A9Q6HMJ0</accession>